<evidence type="ECO:0000256" key="1">
    <source>
        <dbReference type="ARBA" id="ARBA00009437"/>
    </source>
</evidence>
<dbReference type="AlphaFoldDB" id="A0A848MUJ9"/>
<dbReference type="Pfam" id="PF00126">
    <property type="entry name" value="HTH_1"/>
    <property type="match status" value="1"/>
</dbReference>
<keyword evidence="5" id="KW-0804">Transcription</keyword>
<dbReference type="InterPro" id="IPR000847">
    <property type="entry name" value="LysR_HTH_N"/>
</dbReference>
<dbReference type="Gene3D" id="1.10.10.10">
    <property type="entry name" value="Winged helix-like DNA-binding domain superfamily/Winged helix DNA-binding domain"/>
    <property type="match status" value="1"/>
</dbReference>
<evidence type="ECO:0000256" key="5">
    <source>
        <dbReference type="ARBA" id="ARBA00023163"/>
    </source>
</evidence>
<reference evidence="7 8" key="1">
    <citation type="submission" date="2020-01" db="EMBL/GenBank/DDBJ databases">
        <authorList>
            <person name="Lee S.D."/>
        </authorList>
    </citation>
    <scope>NUCLEOTIDE SEQUENCE [LARGE SCALE GENOMIC DNA]</scope>
    <source>
        <strain evidence="7 8">SAP-1</strain>
    </source>
</reference>
<evidence type="ECO:0000256" key="2">
    <source>
        <dbReference type="ARBA" id="ARBA00022491"/>
    </source>
</evidence>
<dbReference type="PROSITE" id="PS50931">
    <property type="entry name" value="HTH_LYSR"/>
    <property type="match status" value="1"/>
</dbReference>
<evidence type="ECO:0000259" key="6">
    <source>
        <dbReference type="PROSITE" id="PS50931"/>
    </source>
</evidence>
<comment type="similarity">
    <text evidence="1">Belongs to the LysR transcriptional regulatory family.</text>
</comment>
<name>A0A848MUJ9_9GAMM</name>
<evidence type="ECO:0000256" key="4">
    <source>
        <dbReference type="ARBA" id="ARBA00023125"/>
    </source>
</evidence>
<dbReference type="GO" id="GO:0043565">
    <property type="term" value="F:sequence-specific DNA binding"/>
    <property type="evidence" value="ECO:0007669"/>
    <property type="project" value="TreeGrafter"/>
</dbReference>
<evidence type="ECO:0000313" key="7">
    <source>
        <dbReference type="EMBL" id="NMP29554.1"/>
    </source>
</evidence>
<dbReference type="GO" id="GO:0003700">
    <property type="term" value="F:DNA-binding transcription factor activity"/>
    <property type="evidence" value="ECO:0007669"/>
    <property type="project" value="InterPro"/>
</dbReference>
<keyword evidence="4" id="KW-0238">DNA-binding</keyword>
<dbReference type="PANTHER" id="PTHR30537">
    <property type="entry name" value="HTH-TYPE TRANSCRIPTIONAL REGULATOR"/>
    <property type="match status" value="1"/>
</dbReference>
<dbReference type="InterPro" id="IPR036388">
    <property type="entry name" value="WH-like_DNA-bd_sf"/>
</dbReference>
<dbReference type="PANTHER" id="PTHR30537:SF5">
    <property type="entry name" value="HTH-TYPE TRANSCRIPTIONAL ACTIVATOR TTDR-RELATED"/>
    <property type="match status" value="1"/>
</dbReference>
<organism evidence="7 8">
    <name type="scientific">Rouxiella aceris</name>
    <dbReference type="NCBI Taxonomy" id="2703884"/>
    <lineage>
        <taxon>Bacteria</taxon>
        <taxon>Pseudomonadati</taxon>
        <taxon>Pseudomonadota</taxon>
        <taxon>Gammaproteobacteria</taxon>
        <taxon>Enterobacterales</taxon>
        <taxon>Yersiniaceae</taxon>
        <taxon>Rouxiella</taxon>
    </lineage>
</organism>
<keyword evidence="8" id="KW-1185">Reference proteome</keyword>
<proteinExistence type="inferred from homology"/>
<keyword evidence="3" id="KW-0805">Transcription regulation</keyword>
<dbReference type="RefSeq" id="WP_169405263.1">
    <property type="nucleotide sequence ID" value="NZ_JAADJU010000015.1"/>
</dbReference>
<accession>A0A848MUJ9</accession>
<dbReference type="FunFam" id="1.10.10.10:FF:000001">
    <property type="entry name" value="LysR family transcriptional regulator"/>
    <property type="match status" value="1"/>
</dbReference>
<dbReference type="InterPro" id="IPR005119">
    <property type="entry name" value="LysR_subst-bd"/>
</dbReference>
<reference evidence="7 8" key="2">
    <citation type="submission" date="2020-06" db="EMBL/GenBank/DDBJ databases">
        <title>Polyphasic characterization of a Rahnella strain isolated from tree sap.</title>
        <authorList>
            <person name="Kim I.S."/>
        </authorList>
    </citation>
    <scope>NUCLEOTIDE SEQUENCE [LARGE SCALE GENOMIC DNA]</scope>
    <source>
        <strain evidence="7 8">SAP-1</strain>
    </source>
</reference>
<dbReference type="CDD" id="cd08422">
    <property type="entry name" value="PBP2_CrgA_like"/>
    <property type="match status" value="1"/>
</dbReference>
<dbReference type="GO" id="GO:0006351">
    <property type="term" value="P:DNA-templated transcription"/>
    <property type="evidence" value="ECO:0007669"/>
    <property type="project" value="TreeGrafter"/>
</dbReference>
<sequence>MDRLTSMAVFVAAVEGGSLVGAARRFGLSPSMAGKHVSALEDHLQVRLLQRSTRLLTLTDIGRSYYQRCKDIIEAVEQADSEAQNTQQRVQGRLCVAAPATFGALYLGNVVAGYMDNYPEVRVETVLSDHYADLLAESIDVAIRIGTLQDSDLIAQRLADCQMLLCAAPSFLQKFAVPPTLDNLRQAPRLAFNNAVSAGDWTLVDPQGNSHIIDGPLRLAANDMQILLAAALEGAGIVYGPDFVFARAIAEGKLQVLLTDHQTTRLAIYAVYPSRRHISLKLRSFVEHLKQSFGDTAPWDRALMKARQDVTTARDLSAPGAV</sequence>
<protein>
    <submittedName>
        <fullName evidence="7">LysR family transcriptional regulator</fullName>
    </submittedName>
</protein>
<evidence type="ECO:0000313" key="8">
    <source>
        <dbReference type="Proteomes" id="UP000585363"/>
    </source>
</evidence>
<feature type="domain" description="HTH lysR-type" evidence="6">
    <location>
        <begin position="1"/>
        <end position="59"/>
    </location>
</feature>
<dbReference type="EMBL" id="JAADJU010000015">
    <property type="protein sequence ID" value="NMP29554.1"/>
    <property type="molecule type" value="Genomic_DNA"/>
</dbReference>
<gene>
    <name evidence="7" type="ORF">GW590_22145</name>
</gene>
<dbReference type="SUPFAM" id="SSF53850">
    <property type="entry name" value="Periplasmic binding protein-like II"/>
    <property type="match status" value="1"/>
</dbReference>
<dbReference type="InterPro" id="IPR036390">
    <property type="entry name" value="WH_DNA-bd_sf"/>
</dbReference>
<dbReference type="Pfam" id="PF03466">
    <property type="entry name" value="LysR_substrate"/>
    <property type="match status" value="1"/>
</dbReference>
<dbReference type="InterPro" id="IPR058163">
    <property type="entry name" value="LysR-type_TF_proteobact-type"/>
</dbReference>
<keyword evidence="2" id="KW-0678">Repressor</keyword>
<dbReference type="Gene3D" id="3.40.190.290">
    <property type="match status" value="1"/>
</dbReference>
<dbReference type="SUPFAM" id="SSF46785">
    <property type="entry name" value="Winged helix' DNA-binding domain"/>
    <property type="match status" value="1"/>
</dbReference>
<dbReference type="Proteomes" id="UP000585363">
    <property type="component" value="Unassembled WGS sequence"/>
</dbReference>
<evidence type="ECO:0000256" key="3">
    <source>
        <dbReference type="ARBA" id="ARBA00023015"/>
    </source>
</evidence>
<comment type="caution">
    <text evidence="7">The sequence shown here is derived from an EMBL/GenBank/DDBJ whole genome shotgun (WGS) entry which is preliminary data.</text>
</comment>